<feature type="transmembrane region" description="Helical" evidence="7">
    <location>
        <begin position="29"/>
        <end position="50"/>
    </location>
</feature>
<reference evidence="9 10" key="1">
    <citation type="submission" date="2019-11" db="EMBL/GenBank/DDBJ databases">
        <title>Comparative genomics of hydrocarbon-degrading Desulfosarcina strains.</title>
        <authorList>
            <person name="Watanabe M."/>
            <person name="Kojima H."/>
            <person name="Fukui M."/>
        </authorList>
    </citation>
    <scope>NUCLEOTIDE SEQUENCE [LARGE SCALE GENOMIC DNA]</scope>
    <source>
        <strain evidence="10">oXyS1</strain>
    </source>
</reference>
<evidence type="ECO:0000256" key="4">
    <source>
        <dbReference type="ARBA" id="ARBA00022692"/>
    </source>
</evidence>
<comment type="subcellular location">
    <subcellularLocation>
        <location evidence="1">Cell inner membrane</location>
        <topology evidence="1">Multi-pass membrane protein</topology>
    </subcellularLocation>
</comment>
<dbReference type="PANTHER" id="PTHR33362">
    <property type="entry name" value="SIALIC ACID TRAP TRANSPORTER PERMEASE PROTEIN SIAT-RELATED"/>
    <property type="match status" value="1"/>
</dbReference>
<feature type="transmembrane region" description="Helical" evidence="7">
    <location>
        <begin position="362"/>
        <end position="387"/>
    </location>
</feature>
<feature type="transmembrane region" description="Helical" evidence="7">
    <location>
        <begin position="100"/>
        <end position="129"/>
    </location>
</feature>
<evidence type="ECO:0000256" key="7">
    <source>
        <dbReference type="SAM" id="Phobius"/>
    </source>
</evidence>
<gene>
    <name evidence="9" type="ORF">DSCOOX_35230</name>
</gene>
<keyword evidence="4 7" id="KW-0812">Transmembrane</keyword>
<feature type="transmembrane region" description="Helical" evidence="7">
    <location>
        <begin position="278"/>
        <end position="300"/>
    </location>
</feature>
<dbReference type="Pfam" id="PF06808">
    <property type="entry name" value="DctM"/>
    <property type="match status" value="1"/>
</dbReference>
<sequence>MDPVLTGLVGIVLLLLLFTLNMPVSFAMAFVGFTGFGYLVSWEAAVSLLIRDIFAQLSSYPLNVIVLFVLMGSFAFASGMSSRLYESAYKIAGKMPAGLAVATILACSGFAAICGSTAATVATIGRVALPEMRRFGYNHRLATGCIASAGVIGILIPPSTIFIVYGILTEQSIGSLFAAGIVPGVVLTLFFVLTVFFIAFKNKEIAPSGKATTIGEKLKALWRIADIFLLFGLSIGGLFLGWYSPNQAAGVGAAGALLIGLAHRQLTWQKFINASKEGLRTACMIMMLIAGASVFGKFMAVTTIPAQLSTWVSGLPLPSMGIMALICVMFFVGGCFLDAMALIMLTIPIIYPVVLDLNYDPVWFGVVIVLTSQIAVVTPPVGVNVYVTKGIVPNVPIAAIFRGTFPFLVAMFILLVFVLIFPGLILWLPNLLAA</sequence>
<dbReference type="Proteomes" id="UP000422108">
    <property type="component" value="Chromosome"/>
</dbReference>
<feature type="transmembrane region" description="Helical" evidence="7">
    <location>
        <begin position="141"/>
        <end position="167"/>
    </location>
</feature>
<dbReference type="InterPro" id="IPR004681">
    <property type="entry name" value="TRAP_DctM"/>
</dbReference>
<dbReference type="RefSeq" id="WP_155311415.1">
    <property type="nucleotide sequence ID" value="NZ_AP021879.1"/>
</dbReference>
<dbReference type="EMBL" id="AP021879">
    <property type="protein sequence ID" value="BBO90343.1"/>
    <property type="molecule type" value="Genomic_DNA"/>
</dbReference>
<dbReference type="NCBIfam" id="TIGR00786">
    <property type="entry name" value="dctM"/>
    <property type="match status" value="1"/>
</dbReference>
<keyword evidence="6 7" id="KW-0472">Membrane</keyword>
<name>A0A5K8AC96_9BACT</name>
<dbReference type="GO" id="GO:0005886">
    <property type="term" value="C:plasma membrane"/>
    <property type="evidence" value="ECO:0007669"/>
    <property type="project" value="UniProtKB-SubCell"/>
</dbReference>
<dbReference type="InterPro" id="IPR010656">
    <property type="entry name" value="DctM"/>
</dbReference>
<evidence type="ECO:0000313" key="10">
    <source>
        <dbReference type="Proteomes" id="UP000422108"/>
    </source>
</evidence>
<keyword evidence="10" id="KW-1185">Reference proteome</keyword>
<feature type="transmembrane region" description="Helical" evidence="7">
    <location>
        <begin position="407"/>
        <end position="428"/>
    </location>
</feature>
<evidence type="ECO:0000256" key="1">
    <source>
        <dbReference type="ARBA" id="ARBA00004429"/>
    </source>
</evidence>
<organism evidence="9 10">
    <name type="scientific">Desulfosarcina ovata subsp. ovata</name>
    <dbReference type="NCBI Taxonomy" id="2752305"/>
    <lineage>
        <taxon>Bacteria</taxon>
        <taxon>Pseudomonadati</taxon>
        <taxon>Thermodesulfobacteriota</taxon>
        <taxon>Desulfobacteria</taxon>
        <taxon>Desulfobacterales</taxon>
        <taxon>Desulfosarcinaceae</taxon>
        <taxon>Desulfosarcina</taxon>
    </lineage>
</organism>
<keyword evidence="2" id="KW-1003">Cell membrane</keyword>
<evidence type="ECO:0000256" key="5">
    <source>
        <dbReference type="ARBA" id="ARBA00022989"/>
    </source>
</evidence>
<feature type="transmembrane region" description="Helical" evidence="7">
    <location>
        <begin position="248"/>
        <end position="266"/>
    </location>
</feature>
<feature type="transmembrane region" description="Helical" evidence="7">
    <location>
        <begin position="220"/>
        <end position="242"/>
    </location>
</feature>
<evidence type="ECO:0000259" key="8">
    <source>
        <dbReference type="Pfam" id="PF06808"/>
    </source>
</evidence>
<evidence type="ECO:0000256" key="2">
    <source>
        <dbReference type="ARBA" id="ARBA00022475"/>
    </source>
</evidence>
<protein>
    <submittedName>
        <fullName evidence="9">C4-dicarboxylate ABC transporter permease</fullName>
    </submittedName>
</protein>
<keyword evidence="3" id="KW-0997">Cell inner membrane</keyword>
<accession>A0A5K8AC96</accession>
<proteinExistence type="predicted"/>
<dbReference type="PANTHER" id="PTHR33362:SF5">
    <property type="entry name" value="C4-DICARBOXYLATE TRAP TRANSPORTER LARGE PERMEASE PROTEIN DCTM"/>
    <property type="match status" value="1"/>
</dbReference>
<feature type="transmembrane region" description="Helical" evidence="7">
    <location>
        <begin position="173"/>
        <end position="200"/>
    </location>
</feature>
<feature type="transmembrane region" description="Helical" evidence="7">
    <location>
        <begin position="320"/>
        <end position="350"/>
    </location>
</feature>
<dbReference type="AlphaFoldDB" id="A0A5K8AC96"/>
<evidence type="ECO:0000313" key="9">
    <source>
        <dbReference type="EMBL" id="BBO90343.1"/>
    </source>
</evidence>
<evidence type="ECO:0000256" key="3">
    <source>
        <dbReference type="ARBA" id="ARBA00022519"/>
    </source>
</evidence>
<feature type="transmembrane region" description="Helical" evidence="7">
    <location>
        <begin position="62"/>
        <end position="80"/>
    </location>
</feature>
<dbReference type="GO" id="GO:0022857">
    <property type="term" value="F:transmembrane transporter activity"/>
    <property type="evidence" value="ECO:0007669"/>
    <property type="project" value="TreeGrafter"/>
</dbReference>
<keyword evidence="5 7" id="KW-1133">Transmembrane helix</keyword>
<evidence type="ECO:0000256" key="6">
    <source>
        <dbReference type="ARBA" id="ARBA00023136"/>
    </source>
</evidence>
<feature type="domain" description="TRAP C4-dicarboxylate transport system permease DctM subunit" evidence="8">
    <location>
        <begin position="11"/>
        <end position="424"/>
    </location>
</feature>
<dbReference type="PIRSF" id="PIRSF006066">
    <property type="entry name" value="HI0050"/>
    <property type="match status" value="1"/>
</dbReference>